<reference evidence="2 4" key="1">
    <citation type="journal article" date="2011" name="Nature">
        <title>The Medicago genome provides insight into the evolution of rhizobial symbioses.</title>
        <authorList>
            <person name="Young N.D."/>
            <person name="Debelle F."/>
            <person name="Oldroyd G.E."/>
            <person name="Geurts R."/>
            <person name="Cannon S.B."/>
            <person name="Udvardi M.K."/>
            <person name="Benedito V.A."/>
            <person name="Mayer K.F."/>
            <person name="Gouzy J."/>
            <person name="Schoof H."/>
            <person name="Van de Peer Y."/>
            <person name="Proost S."/>
            <person name="Cook D.R."/>
            <person name="Meyers B.C."/>
            <person name="Spannagl M."/>
            <person name="Cheung F."/>
            <person name="De Mita S."/>
            <person name="Krishnakumar V."/>
            <person name="Gundlach H."/>
            <person name="Zhou S."/>
            <person name="Mudge J."/>
            <person name="Bharti A.K."/>
            <person name="Murray J.D."/>
            <person name="Naoumkina M.A."/>
            <person name="Rosen B."/>
            <person name="Silverstein K.A."/>
            <person name="Tang H."/>
            <person name="Rombauts S."/>
            <person name="Zhao P.X."/>
            <person name="Zhou P."/>
            <person name="Barbe V."/>
            <person name="Bardou P."/>
            <person name="Bechner M."/>
            <person name="Bellec A."/>
            <person name="Berger A."/>
            <person name="Berges H."/>
            <person name="Bidwell S."/>
            <person name="Bisseling T."/>
            <person name="Choisne N."/>
            <person name="Couloux A."/>
            <person name="Denny R."/>
            <person name="Deshpande S."/>
            <person name="Dai X."/>
            <person name="Doyle J.J."/>
            <person name="Dudez A.M."/>
            <person name="Farmer A.D."/>
            <person name="Fouteau S."/>
            <person name="Franken C."/>
            <person name="Gibelin C."/>
            <person name="Gish J."/>
            <person name="Goldstein S."/>
            <person name="Gonzalez A.J."/>
            <person name="Green P.J."/>
            <person name="Hallab A."/>
            <person name="Hartog M."/>
            <person name="Hua A."/>
            <person name="Humphray S.J."/>
            <person name="Jeong D.H."/>
            <person name="Jing Y."/>
            <person name="Jocker A."/>
            <person name="Kenton S.M."/>
            <person name="Kim D.J."/>
            <person name="Klee K."/>
            <person name="Lai H."/>
            <person name="Lang C."/>
            <person name="Lin S."/>
            <person name="Macmil S.L."/>
            <person name="Magdelenat G."/>
            <person name="Matthews L."/>
            <person name="McCorrison J."/>
            <person name="Monaghan E.L."/>
            <person name="Mun J.H."/>
            <person name="Najar F.Z."/>
            <person name="Nicholson C."/>
            <person name="Noirot C."/>
            <person name="O'Bleness M."/>
            <person name="Paule C.R."/>
            <person name="Poulain J."/>
            <person name="Prion F."/>
            <person name="Qin B."/>
            <person name="Qu C."/>
            <person name="Retzel E.F."/>
            <person name="Riddle C."/>
            <person name="Sallet E."/>
            <person name="Samain S."/>
            <person name="Samson N."/>
            <person name="Sanders I."/>
            <person name="Saurat O."/>
            <person name="Scarpelli C."/>
            <person name="Schiex T."/>
            <person name="Segurens B."/>
            <person name="Severin A.J."/>
            <person name="Sherrier D.J."/>
            <person name="Shi R."/>
            <person name="Sims S."/>
            <person name="Singer S.R."/>
            <person name="Sinharoy S."/>
            <person name="Sterck L."/>
            <person name="Viollet A."/>
            <person name="Wang B.B."/>
            <person name="Wang K."/>
            <person name="Wang M."/>
            <person name="Wang X."/>
            <person name="Warfsmann J."/>
            <person name="Weissenbach J."/>
            <person name="White D.D."/>
            <person name="White J.D."/>
            <person name="Wiley G.B."/>
            <person name="Wincker P."/>
            <person name="Xing Y."/>
            <person name="Yang L."/>
            <person name="Yao Z."/>
            <person name="Ying F."/>
            <person name="Zhai J."/>
            <person name="Zhou L."/>
            <person name="Zuber A."/>
            <person name="Denarie J."/>
            <person name="Dixon R.A."/>
            <person name="May G.D."/>
            <person name="Schwartz D.C."/>
            <person name="Rogers J."/>
            <person name="Quetier F."/>
            <person name="Town C.D."/>
            <person name="Roe B.A."/>
        </authorList>
    </citation>
    <scope>NUCLEOTIDE SEQUENCE [LARGE SCALE GENOMIC DNA]</scope>
    <source>
        <strain evidence="2">A17</strain>
        <strain evidence="3 4">cv. Jemalong A17</strain>
    </source>
</reference>
<dbReference type="Pfam" id="PF03372">
    <property type="entry name" value="Exo_endo_phos"/>
    <property type="match status" value="1"/>
</dbReference>
<dbReference type="Proteomes" id="UP000002051">
    <property type="component" value="Chromosome 4"/>
</dbReference>
<evidence type="ECO:0000259" key="1">
    <source>
        <dbReference type="Pfam" id="PF03372"/>
    </source>
</evidence>
<reference evidence="2 4" key="2">
    <citation type="journal article" date="2014" name="BMC Genomics">
        <title>An improved genome release (version Mt4.0) for the model legume Medicago truncatula.</title>
        <authorList>
            <person name="Tang H."/>
            <person name="Krishnakumar V."/>
            <person name="Bidwell S."/>
            <person name="Rosen B."/>
            <person name="Chan A."/>
            <person name="Zhou S."/>
            <person name="Gentzbittel L."/>
            <person name="Childs K.L."/>
            <person name="Yandell M."/>
            <person name="Gundlach H."/>
            <person name="Mayer K.F."/>
            <person name="Schwartz D.C."/>
            <person name="Town C.D."/>
        </authorList>
    </citation>
    <scope>GENOME REANNOTATION</scope>
    <source>
        <strain evidence="3 4">cv. Jemalong A17</strain>
    </source>
</reference>
<reference evidence="3" key="3">
    <citation type="submission" date="2015-04" db="UniProtKB">
        <authorList>
            <consortium name="EnsemblPlants"/>
        </authorList>
    </citation>
    <scope>IDENTIFICATION</scope>
    <source>
        <strain evidence="3">cv. Jemalong A17</strain>
    </source>
</reference>
<sequence length="280" mass="30703">MLNGILRHSVHSLKKAARLPCKDRSSVLKILKKNVRKRQGSDRLKKAVDVVSHSVYDGNSSSDSVNNDWSHWVVLKGNEKVAVEDVWGIGKAIGVQFDGESHNMFGVLARSGRGRGHSSSVVSVGGGGAVERGCLEKRKEVRSLVSDKTPWILCLQETKMQVCDDGFCASLWGSSAVSFSYRPSQGASGGGKKVCVCGDFNAVRSREEKRSASVGSINSDFTHFNAFIDSNFLCDLPLGGRLFTWFKGDGKSMSRIDRFLLSEEWCLLWPNCVQIAQLRG</sequence>
<dbReference type="PANTHER" id="PTHR33710">
    <property type="entry name" value="BNAC02G09200D PROTEIN"/>
    <property type="match status" value="1"/>
</dbReference>
<dbReference type="InterPro" id="IPR036691">
    <property type="entry name" value="Endo/exonu/phosph_ase_sf"/>
</dbReference>
<dbReference type="PaxDb" id="3880-AES88382"/>
<dbReference type="InterPro" id="IPR005135">
    <property type="entry name" value="Endo/exonuclease/phosphatase"/>
</dbReference>
<feature type="domain" description="Endonuclease/exonuclease/phosphatase" evidence="1">
    <location>
        <begin position="134"/>
        <end position="269"/>
    </location>
</feature>
<dbReference type="PANTHER" id="PTHR33710:SF64">
    <property type="entry name" value="ENDONUCLEASE_EXONUCLEASE_PHOSPHATASE DOMAIN-CONTAINING PROTEIN"/>
    <property type="match status" value="1"/>
</dbReference>
<dbReference type="Gene3D" id="3.60.10.10">
    <property type="entry name" value="Endonuclease/exonuclease/phosphatase"/>
    <property type="match status" value="1"/>
</dbReference>
<dbReference type="EMBL" id="CM001220">
    <property type="protein sequence ID" value="AES88382.2"/>
    <property type="molecule type" value="Genomic_DNA"/>
</dbReference>
<evidence type="ECO:0000313" key="4">
    <source>
        <dbReference type="Proteomes" id="UP000002051"/>
    </source>
</evidence>
<evidence type="ECO:0000313" key="2">
    <source>
        <dbReference type="EMBL" id="AES88382.2"/>
    </source>
</evidence>
<proteinExistence type="predicted"/>
<dbReference type="HOGENOM" id="CLU_995229_0_0_1"/>
<keyword evidence="4" id="KW-1185">Reference proteome</keyword>
<dbReference type="GO" id="GO:0003824">
    <property type="term" value="F:catalytic activity"/>
    <property type="evidence" value="ECO:0007669"/>
    <property type="project" value="InterPro"/>
</dbReference>
<evidence type="ECO:0000313" key="3">
    <source>
        <dbReference type="EnsemblPlants" id="AES88382"/>
    </source>
</evidence>
<protein>
    <recommendedName>
        <fullName evidence="1">Endonuclease/exonuclease/phosphatase domain-containing protein</fullName>
    </recommendedName>
</protein>
<organism evidence="2 4">
    <name type="scientific">Medicago truncatula</name>
    <name type="common">Barrel medic</name>
    <name type="synonym">Medicago tribuloides</name>
    <dbReference type="NCBI Taxonomy" id="3880"/>
    <lineage>
        <taxon>Eukaryota</taxon>
        <taxon>Viridiplantae</taxon>
        <taxon>Streptophyta</taxon>
        <taxon>Embryophyta</taxon>
        <taxon>Tracheophyta</taxon>
        <taxon>Spermatophyta</taxon>
        <taxon>Magnoliopsida</taxon>
        <taxon>eudicotyledons</taxon>
        <taxon>Gunneridae</taxon>
        <taxon>Pentapetalae</taxon>
        <taxon>rosids</taxon>
        <taxon>fabids</taxon>
        <taxon>Fabales</taxon>
        <taxon>Fabaceae</taxon>
        <taxon>Papilionoideae</taxon>
        <taxon>50 kb inversion clade</taxon>
        <taxon>NPAAA clade</taxon>
        <taxon>Hologalegina</taxon>
        <taxon>IRL clade</taxon>
        <taxon>Trifolieae</taxon>
        <taxon>Medicago</taxon>
    </lineage>
</organism>
<name>G7JJP2_MEDTR</name>
<dbReference type="SUPFAM" id="SSF56219">
    <property type="entry name" value="DNase I-like"/>
    <property type="match status" value="1"/>
</dbReference>
<accession>A0A0C3WWL4</accession>
<accession>G7JJP2</accession>
<dbReference type="eggNOG" id="ENOG502SXM6">
    <property type="taxonomic scope" value="Eukaryota"/>
</dbReference>
<dbReference type="EnsemblPlants" id="AES88382">
    <property type="protein sequence ID" value="AES88382"/>
    <property type="gene ID" value="MTR_4g054200"/>
</dbReference>
<gene>
    <name evidence="2" type="ordered locus">MTR_4g054200</name>
</gene>
<dbReference type="AlphaFoldDB" id="G7JJP2"/>